<dbReference type="Pfam" id="PF08534">
    <property type="entry name" value="Redoxin"/>
    <property type="match status" value="1"/>
</dbReference>
<keyword evidence="6" id="KW-0472">Membrane</keyword>
<dbReference type="InterPro" id="IPR050553">
    <property type="entry name" value="Thioredoxin_ResA/DsbE_sf"/>
</dbReference>
<accession>A0ABT2YNA1</accession>
<reference evidence="8 9" key="1">
    <citation type="submission" date="2022-10" db="EMBL/GenBank/DDBJ databases">
        <title>Marinomonas transparenta sp. nov. and Marinomonas sargassi sp. nov., isolated from marine alga (Sargassum natans (L.) Gaillon).</title>
        <authorList>
            <person name="Wang Y."/>
        </authorList>
    </citation>
    <scope>NUCLEOTIDE SEQUENCE [LARGE SCALE GENOMIC DNA]</scope>
    <source>
        <strain evidence="8 9">C2222</strain>
    </source>
</reference>
<dbReference type="InterPro" id="IPR013766">
    <property type="entry name" value="Thioredoxin_domain"/>
</dbReference>
<dbReference type="RefSeq" id="WP_263528739.1">
    <property type="nucleotide sequence ID" value="NZ_JAOVZB010000001.1"/>
</dbReference>
<organism evidence="8 9">
    <name type="scientific">Marinomonas sargassi</name>
    <dbReference type="NCBI Taxonomy" id="2984494"/>
    <lineage>
        <taxon>Bacteria</taxon>
        <taxon>Pseudomonadati</taxon>
        <taxon>Pseudomonadota</taxon>
        <taxon>Gammaproteobacteria</taxon>
        <taxon>Oceanospirillales</taxon>
        <taxon>Oceanospirillaceae</taxon>
        <taxon>Marinomonas</taxon>
    </lineage>
</organism>
<protein>
    <submittedName>
        <fullName evidence="8">DsbE family thiol:disulfide interchange protein</fullName>
    </submittedName>
</protein>
<evidence type="ECO:0000256" key="4">
    <source>
        <dbReference type="ARBA" id="ARBA00023157"/>
    </source>
</evidence>
<keyword evidence="9" id="KW-1185">Reference proteome</keyword>
<evidence type="ECO:0000256" key="5">
    <source>
        <dbReference type="ARBA" id="ARBA00023284"/>
    </source>
</evidence>
<evidence type="ECO:0000259" key="7">
    <source>
        <dbReference type="PROSITE" id="PS51352"/>
    </source>
</evidence>
<keyword evidence="3" id="KW-0201">Cytochrome c-type biogenesis</keyword>
<evidence type="ECO:0000256" key="2">
    <source>
        <dbReference type="ARBA" id="ARBA00007758"/>
    </source>
</evidence>
<keyword evidence="6" id="KW-0812">Transmembrane</keyword>
<dbReference type="EMBL" id="JAOVZB010000001">
    <property type="protein sequence ID" value="MCV2401359.1"/>
    <property type="molecule type" value="Genomic_DNA"/>
</dbReference>
<keyword evidence="5" id="KW-0676">Redox-active center</keyword>
<feature type="domain" description="Thioredoxin" evidence="7">
    <location>
        <begin position="34"/>
        <end position="169"/>
    </location>
</feature>
<evidence type="ECO:0000256" key="3">
    <source>
        <dbReference type="ARBA" id="ARBA00022748"/>
    </source>
</evidence>
<comment type="caution">
    <text evidence="8">The sequence shown here is derived from an EMBL/GenBank/DDBJ whole genome shotgun (WGS) entry which is preliminary data.</text>
</comment>
<dbReference type="Proteomes" id="UP001209713">
    <property type="component" value="Unassembled WGS sequence"/>
</dbReference>
<dbReference type="InterPro" id="IPR036249">
    <property type="entry name" value="Thioredoxin-like_sf"/>
</dbReference>
<evidence type="ECO:0000256" key="1">
    <source>
        <dbReference type="ARBA" id="ARBA00004383"/>
    </source>
</evidence>
<sequence length="169" mass="18921">MKKLVRFLPFIIFISLGVIFYSQLGKNSQELPSALVGKKVPDFKLVSLVENTLQTNSDLPKEAYLINFWGTWCPACHLEHPFLNQLALQGVTILGIDYKDDAEQARQWLSEKGNPYIDVLMDETGVFGLDMGVTGAPETFIIDSNGIVVHRHQGPLNAQNWSTIKGFLK</sequence>
<evidence type="ECO:0000313" key="9">
    <source>
        <dbReference type="Proteomes" id="UP001209713"/>
    </source>
</evidence>
<dbReference type="NCBIfam" id="TIGR00385">
    <property type="entry name" value="dsbE"/>
    <property type="match status" value="1"/>
</dbReference>
<dbReference type="SUPFAM" id="SSF52833">
    <property type="entry name" value="Thioredoxin-like"/>
    <property type="match status" value="1"/>
</dbReference>
<dbReference type="PANTHER" id="PTHR42852:SF6">
    <property type="entry name" value="THIOL:DISULFIDE INTERCHANGE PROTEIN DSBE"/>
    <property type="match status" value="1"/>
</dbReference>
<evidence type="ECO:0000256" key="6">
    <source>
        <dbReference type="SAM" id="Phobius"/>
    </source>
</evidence>
<keyword evidence="4" id="KW-1015">Disulfide bond</keyword>
<dbReference type="InterPro" id="IPR004799">
    <property type="entry name" value="Periplasmic_diS_OxRdtase_DsbE"/>
</dbReference>
<dbReference type="PROSITE" id="PS51352">
    <property type="entry name" value="THIOREDOXIN_2"/>
    <property type="match status" value="1"/>
</dbReference>
<dbReference type="InterPro" id="IPR013740">
    <property type="entry name" value="Redoxin"/>
</dbReference>
<dbReference type="PROSITE" id="PS00194">
    <property type="entry name" value="THIOREDOXIN_1"/>
    <property type="match status" value="1"/>
</dbReference>
<comment type="similarity">
    <text evidence="2">Belongs to the thioredoxin family. DsbE subfamily.</text>
</comment>
<keyword evidence="6" id="KW-1133">Transmembrane helix</keyword>
<evidence type="ECO:0000313" key="8">
    <source>
        <dbReference type="EMBL" id="MCV2401359.1"/>
    </source>
</evidence>
<gene>
    <name evidence="8" type="ORF">OFY17_00555</name>
</gene>
<comment type="subcellular location">
    <subcellularLocation>
        <location evidence="1">Cell inner membrane</location>
        <topology evidence="1">Single-pass membrane protein</topology>
        <orientation evidence="1">Periplasmic side</orientation>
    </subcellularLocation>
</comment>
<dbReference type="CDD" id="cd03010">
    <property type="entry name" value="TlpA_like_DsbE"/>
    <property type="match status" value="1"/>
</dbReference>
<dbReference type="InterPro" id="IPR017937">
    <property type="entry name" value="Thioredoxin_CS"/>
</dbReference>
<proteinExistence type="inferred from homology"/>
<dbReference type="Gene3D" id="3.40.30.10">
    <property type="entry name" value="Glutaredoxin"/>
    <property type="match status" value="1"/>
</dbReference>
<dbReference type="PANTHER" id="PTHR42852">
    <property type="entry name" value="THIOL:DISULFIDE INTERCHANGE PROTEIN DSBE"/>
    <property type="match status" value="1"/>
</dbReference>
<feature type="transmembrane region" description="Helical" evidence="6">
    <location>
        <begin position="7"/>
        <end position="24"/>
    </location>
</feature>
<name>A0ABT2YNA1_9GAMM</name>